<organism evidence="2 3">
    <name type="scientific">Cephalotrichum gorgonifer</name>
    <dbReference type="NCBI Taxonomy" id="2041049"/>
    <lineage>
        <taxon>Eukaryota</taxon>
        <taxon>Fungi</taxon>
        <taxon>Dikarya</taxon>
        <taxon>Ascomycota</taxon>
        <taxon>Pezizomycotina</taxon>
        <taxon>Sordariomycetes</taxon>
        <taxon>Hypocreomycetidae</taxon>
        <taxon>Microascales</taxon>
        <taxon>Microascaceae</taxon>
        <taxon>Cephalotrichum</taxon>
    </lineage>
</organism>
<feature type="compositionally biased region" description="Low complexity" evidence="1">
    <location>
        <begin position="83"/>
        <end position="93"/>
    </location>
</feature>
<protein>
    <submittedName>
        <fullName evidence="2">Uncharacterized protein</fullName>
    </submittedName>
</protein>
<feature type="compositionally biased region" description="Low complexity" evidence="1">
    <location>
        <begin position="239"/>
        <end position="250"/>
    </location>
</feature>
<comment type="caution">
    <text evidence="2">The sequence shown here is derived from an EMBL/GenBank/DDBJ whole genome shotgun (WGS) entry which is preliminary data.</text>
</comment>
<feature type="region of interest" description="Disordered" evidence="1">
    <location>
        <begin position="1"/>
        <end position="170"/>
    </location>
</feature>
<sequence>MDSLKNKYNSVREEGIRNKVSAVRGDGFRNKVLNRGDKGSSAVPAYTPRPITELKDPSSFPPPPRRRTTDPHNLTTPPPPPTRTASSYSTTSQPPAPTPRAAPPSLPPRLPPRAPPITMEDRDDNNPDPYINQSAASRLGASGISVPDLGISSRAHQSQSETQGTSWAQKKSALKTIGDFNRDPSSVSLQDARTAAATANNFRERHGAEVARGAKTAGELNQKYGVAERVGGYAGDGGAAASASSLASVAGKKRPPPPPPPKKASLSGGGQAGNKPPPLPMSSKPRF</sequence>
<feature type="compositionally biased region" description="Basic and acidic residues" evidence="1">
    <location>
        <begin position="26"/>
        <end position="38"/>
    </location>
</feature>
<feature type="region of interest" description="Disordered" evidence="1">
    <location>
        <begin position="231"/>
        <end position="287"/>
    </location>
</feature>
<dbReference type="EMBL" id="ONZQ02000010">
    <property type="protein sequence ID" value="SPO04517.1"/>
    <property type="molecule type" value="Genomic_DNA"/>
</dbReference>
<accession>A0AAE8SXZ8</accession>
<evidence type="ECO:0000256" key="1">
    <source>
        <dbReference type="SAM" id="MobiDB-lite"/>
    </source>
</evidence>
<keyword evidence="3" id="KW-1185">Reference proteome</keyword>
<dbReference type="AlphaFoldDB" id="A0AAE8SXZ8"/>
<proteinExistence type="predicted"/>
<evidence type="ECO:0000313" key="2">
    <source>
        <dbReference type="EMBL" id="SPO04517.1"/>
    </source>
</evidence>
<evidence type="ECO:0000313" key="3">
    <source>
        <dbReference type="Proteomes" id="UP001187682"/>
    </source>
</evidence>
<name>A0AAE8SXZ8_9PEZI</name>
<dbReference type="Proteomes" id="UP001187682">
    <property type="component" value="Unassembled WGS sequence"/>
</dbReference>
<reference evidence="2" key="1">
    <citation type="submission" date="2018-03" db="EMBL/GenBank/DDBJ databases">
        <authorList>
            <person name="Guldener U."/>
        </authorList>
    </citation>
    <scope>NUCLEOTIDE SEQUENCE</scope>
</reference>
<feature type="compositionally biased region" description="Polar residues" evidence="1">
    <location>
        <begin position="154"/>
        <end position="169"/>
    </location>
</feature>
<gene>
    <name evidence="2" type="ORF">DNG_07202</name>
</gene>
<feature type="compositionally biased region" description="Pro residues" evidence="1">
    <location>
        <begin position="94"/>
        <end position="115"/>
    </location>
</feature>